<protein>
    <submittedName>
        <fullName evidence="2">Uncharacterized protein</fullName>
    </submittedName>
</protein>
<organism evidence="2 3">
    <name type="scientific">Crepidotus variabilis</name>
    <dbReference type="NCBI Taxonomy" id="179855"/>
    <lineage>
        <taxon>Eukaryota</taxon>
        <taxon>Fungi</taxon>
        <taxon>Dikarya</taxon>
        <taxon>Basidiomycota</taxon>
        <taxon>Agaricomycotina</taxon>
        <taxon>Agaricomycetes</taxon>
        <taxon>Agaricomycetidae</taxon>
        <taxon>Agaricales</taxon>
        <taxon>Agaricineae</taxon>
        <taxon>Crepidotaceae</taxon>
        <taxon>Crepidotus</taxon>
    </lineage>
</organism>
<dbReference type="OrthoDB" id="3197626at2759"/>
<keyword evidence="3" id="KW-1185">Reference proteome</keyword>
<proteinExistence type="predicted"/>
<evidence type="ECO:0000256" key="1">
    <source>
        <dbReference type="SAM" id="Phobius"/>
    </source>
</evidence>
<name>A0A9P6ETH7_9AGAR</name>
<evidence type="ECO:0000313" key="2">
    <source>
        <dbReference type="EMBL" id="KAF9535110.1"/>
    </source>
</evidence>
<keyword evidence="1" id="KW-0812">Transmembrane</keyword>
<feature type="transmembrane region" description="Helical" evidence="1">
    <location>
        <begin position="20"/>
        <end position="40"/>
    </location>
</feature>
<keyword evidence="1" id="KW-0472">Membrane</keyword>
<comment type="caution">
    <text evidence="2">The sequence shown here is derived from an EMBL/GenBank/DDBJ whole genome shotgun (WGS) entry which is preliminary data.</text>
</comment>
<gene>
    <name evidence="2" type="ORF">CPB83DRAFT_230496</name>
</gene>
<feature type="transmembrane region" description="Helical" evidence="1">
    <location>
        <begin position="52"/>
        <end position="73"/>
    </location>
</feature>
<evidence type="ECO:0000313" key="3">
    <source>
        <dbReference type="Proteomes" id="UP000807306"/>
    </source>
</evidence>
<dbReference type="EMBL" id="MU157825">
    <property type="protein sequence ID" value="KAF9535110.1"/>
    <property type="molecule type" value="Genomic_DNA"/>
</dbReference>
<feature type="transmembrane region" description="Helical" evidence="1">
    <location>
        <begin position="85"/>
        <end position="105"/>
    </location>
</feature>
<accession>A0A9P6ETH7</accession>
<keyword evidence="1" id="KW-1133">Transmembrane helix</keyword>
<dbReference type="AlphaFoldDB" id="A0A9P6ETH7"/>
<dbReference type="Proteomes" id="UP000807306">
    <property type="component" value="Unassembled WGS sequence"/>
</dbReference>
<sequence length="107" mass="12412">MHDWNSPEEIQRDAVTLGRLANILFGLYMHEFLCSLRFDWDFFTRKRSLQLYLVPYFVGRYSLMIGLACLFAMHDSSASMYCAILYPITFFTELAAVCASITFGIRT</sequence>
<reference evidence="2" key="1">
    <citation type="submission" date="2020-11" db="EMBL/GenBank/DDBJ databases">
        <authorList>
            <consortium name="DOE Joint Genome Institute"/>
            <person name="Ahrendt S."/>
            <person name="Riley R."/>
            <person name="Andreopoulos W."/>
            <person name="Labutti K."/>
            <person name="Pangilinan J."/>
            <person name="Ruiz-Duenas F.J."/>
            <person name="Barrasa J.M."/>
            <person name="Sanchez-Garcia M."/>
            <person name="Camarero S."/>
            <person name="Miyauchi S."/>
            <person name="Serrano A."/>
            <person name="Linde D."/>
            <person name="Babiker R."/>
            <person name="Drula E."/>
            <person name="Ayuso-Fernandez I."/>
            <person name="Pacheco R."/>
            <person name="Padilla G."/>
            <person name="Ferreira P."/>
            <person name="Barriuso J."/>
            <person name="Kellner H."/>
            <person name="Castanera R."/>
            <person name="Alfaro M."/>
            <person name="Ramirez L."/>
            <person name="Pisabarro A.G."/>
            <person name="Kuo A."/>
            <person name="Tritt A."/>
            <person name="Lipzen A."/>
            <person name="He G."/>
            <person name="Yan M."/>
            <person name="Ng V."/>
            <person name="Cullen D."/>
            <person name="Martin F."/>
            <person name="Rosso M.-N."/>
            <person name="Henrissat B."/>
            <person name="Hibbett D."/>
            <person name="Martinez A.T."/>
            <person name="Grigoriev I.V."/>
        </authorList>
    </citation>
    <scope>NUCLEOTIDE SEQUENCE</scope>
    <source>
        <strain evidence="2">CBS 506.95</strain>
    </source>
</reference>